<dbReference type="EMBL" id="BDGJ01000111">
    <property type="protein sequence ID" value="GAW93053.1"/>
    <property type="molecule type" value="Genomic_DNA"/>
</dbReference>
<dbReference type="PROSITE" id="PS51832">
    <property type="entry name" value="HD_GYP"/>
    <property type="match status" value="1"/>
</dbReference>
<dbReference type="Proteomes" id="UP000197032">
    <property type="component" value="Unassembled WGS sequence"/>
</dbReference>
<dbReference type="InterPro" id="IPR006674">
    <property type="entry name" value="HD_domain"/>
</dbReference>
<dbReference type="NCBIfam" id="TIGR00277">
    <property type="entry name" value="HDIG"/>
    <property type="match status" value="1"/>
</dbReference>
<dbReference type="AlphaFoldDB" id="A0A1Z5HU42"/>
<evidence type="ECO:0000259" key="1">
    <source>
        <dbReference type="PROSITE" id="PS51831"/>
    </source>
</evidence>
<organism evidence="3 4">
    <name type="scientific">Calderihabitans maritimus</name>
    <dbReference type="NCBI Taxonomy" id="1246530"/>
    <lineage>
        <taxon>Bacteria</taxon>
        <taxon>Bacillati</taxon>
        <taxon>Bacillota</taxon>
        <taxon>Clostridia</taxon>
        <taxon>Neomoorellales</taxon>
        <taxon>Calderihabitantaceae</taxon>
        <taxon>Calderihabitans</taxon>
    </lineage>
</organism>
<sequence length="304" mass="34306">MPSLHYLLSVKISDKLHFQSAQGRVKRLMPELVEWLHQKCTNMDASDAPEVINLNEPGLGEGSSGEMGLLFPVNDREGKCFGFLFVLGEQVCSPQQTMLIRVLLQEFAALLERYHTEFQISNLSWSILESAVRAIEAKDVYTSGHSNQVSRYSVLIGQGMRLPEWEQEALRYAGMLHDIGKIGVSEQILRKPGKLSEKEFREIQQHPVVGAKILQPIKLFKPIIGAVKHHHERYDGTGYPDGLKGEEIPLFARIVAVADAYDAMTSDRVYRKALSSREALAEMKRNIGSQFDPEVVDVFLRQMN</sequence>
<keyword evidence="3" id="KW-0378">Hydrolase</keyword>
<dbReference type="PANTHER" id="PTHR43155">
    <property type="entry name" value="CYCLIC DI-GMP PHOSPHODIESTERASE PA4108-RELATED"/>
    <property type="match status" value="1"/>
</dbReference>
<protein>
    <submittedName>
        <fullName evidence="3">Metal dependent phosphohydrolase</fullName>
    </submittedName>
</protein>
<evidence type="ECO:0000259" key="2">
    <source>
        <dbReference type="PROSITE" id="PS51832"/>
    </source>
</evidence>
<accession>A0A1Z5HU42</accession>
<dbReference type="PROSITE" id="PS51831">
    <property type="entry name" value="HD"/>
    <property type="match status" value="1"/>
</dbReference>
<proteinExistence type="predicted"/>
<dbReference type="InterPro" id="IPR037522">
    <property type="entry name" value="HD_GYP_dom"/>
</dbReference>
<dbReference type="Gene3D" id="1.10.3210.10">
    <property type="entry name" value="Hypothetical protein af1432"/>
    <property type="match status" value="1"/>
</dbReference>
<dbReference type="PANTHER" id="PTHR43155:SF2">
    <property type="entry name" value="CYCLIC DI-GMP PHOSPHODIESTERASE PA4108"/>
    <property type="match status" value="1"/>
</dbReference>
<comment type="caution">
    <text evidence="3">The sequence shown here is derived from an EMBL/GenBank/DDBJ whole genome shotgun (WGS) entry which is preliminary data.</text>
</comment>
<dbReference type="SMART" id="SM00471">
    <property type="entry name" value="HDc"/>
    <property type="match status" value="1"/>
</dbReference>
<keyword evidence="4" id="KW-1185">Reference proteome</keyword>
<feature type="domain" description="HD" evidence="1">
    <location>
        <begin position="142"/>
        <end position="264"/>
    </location>
</feature>
<feature type="domain" description="HD-GYP" evidence="2">
    <location>
        <begin position="120"/>
        <end position="304"/>
    </location>
</feature>
<gene>
    <name evidence="3" type="ORF">KKC1_21940</name>
</gene>
<dbReference type="GO" id="GO:0016787">
    <property type="term" value="F:hydrolase activity"/>
    <property type="evidence" value="ECO:0007669"/>
    <property type="project" value="UniProtKB-KW"/>
</dbReference>
<dbReference type="SUPFAM" id="SSF109604">
    <property type="entry name" value="HD-domain/PDEase-like"/>
    <property type="match status" value="1"/>
</dbReference>
<dbReference type="InterPro" id="IPR006675">
    <property type="entry name" value="HDIG_dom"/>
</dbReference>
<name>A0A1Z5HU42_9FIRM</name>
<dbReference type="InterPro" id="IPR003607">
    <property type="entry name" value="HD/PDEase_dom"/>
</dbReference>
<reference evidence="4" key="1">
    <citation type="journal article" date="2017" name="Appl. Environ. Microbiol.">
        <title>Genomic Analysis of Calderihabitans maritimus KKC1, a Thermophilic, Hydrogenogenic, Carboxydotrophic Bacterium Isolated from Marine Sediment.</title>
        <authorList>
            <person name="Omae K."/>
            <person name="Yoneda Y."/>
            <person name="Fukuyama Y."/>
            <person name="Yoshida T."/>
            <person name="Sako Y."/>
        </authorList>
    </citation>
    <scope>NUCLEOTIDE SEQUENCE [LARGE SCALE GENOMIC DNA]</scope>
    <source>
        <strain evidence="4">KKC1</strain>
    </source>
</reference>
<evidence type="ECO:0000313" key="3">
    <source>
        <dbReference type="EMBL" id="GAW93053.1"/>
    </source>
</evidence>
<dbReference type="Pfam" id="PF13487">
    <property type="entry name" value="HD_5"/>
    <property type="match status" value="1"/>
</dbReference>
<evidence type="ECO:0000313" key="4">
    <source>
        <dbReference type="Proteomes" id="UP000197032"/>
    </source>
</evidence>
<dbReference type="CDD" id="cd00077">
    <property type="entry name" value="HDc"/>
    <property type="match status" value="1"/>
</dbReference>